<evidence type="ECO:0000313" key="1">
    <source>
        <dbReference type="EMBL" id="KAJ9608153.1"/>
    </source>
</evidence>
<comment type="caution">
    <text evidence="1">The sequence shown here is derived from an EMBL/GenBank/DDBJ whole genome shotgun (WGS) entry which is preliminary data.</text>
</comment>
<keyword evidence="2" id="KW-1185">Reference proteome</keyword>
<dbReference type="PANTHER" id="PTHR37540:SF5">
    <property type="entry name" value="TRANSCRIPTION FACTOR DOMAIN-CONTAINING PROTEIN"/>
    <property type="match status" value="1"/>
</dbReference>
<gene>
    <name evidence="1" type="ORF">H2200_007141</name>
</gene>
<dbReference type="AlphaFoldDB" id="A0AA38X7T7"/>
<name>A0AA38X7T7_9EURO</name>
<sequence>MFITYNDLDDMRDTRKRSQINAFVNRGRKANRVKSAQRQARAVQWQSQHPIRSATPIKIESELSTPNSDIVDFRHSEFSKEVINALLKRRRLPKFAIQYGLGGIRRDPFASFPITQTEQIDRATDFCEFPPPRDVLLKAMKLVLQMLMCVLRTVTQNYSAMNASLYTDEAGNWLMNTLFPMALQSDMLFEALLLSMARYFSPTSKDALVPGGTHFVYLRSSVLGKLHRTLSLEEEVSTSDTTIHTVICLIAADFFAGYDDHAATHLKGLQTLVSLRGGLEHGNFDRYTKFNLAGTHALCQFAEQRLRGSKVPAVVVEPEFTYPSHPFSPELCTEIAILPLGLSDVALDGKISEQIIALLCRISKMAQDSPLTKNATTEQIYNASVDLLTYVTRTNILPLERSICIFTFILFIRETPNRNDSQRFFGQFLTTFRQTMTTVSETFLSLDGVNADLAIWGVAMFAIENSPEKIGLDEEGRSDLFAQLVQMYPQAANWKFTWKSLKRFYFLDTWMEEYRTWWTKEVEKHRKRPRESQ</sequence>
<dbReference type="EMBL" id="JAPDRK010000010">
    <property type="protein sequence ID" value="KAJ9608153.1"/>
    <property type="molecule type" value="Genomic_DNA"/>
</dbReference>
<dbReference type="Pfam" id="PF11951">
    <property type="entry name" value="Fungal_trans_2"/>
    <property type="match status" value="1"/>
</dbReference>
<dbReference type="InterPro" id="IPR021858">
    <property type="entry name" value="Fun_TF"/>
</dbReference>
<accession>A0AA38X7T7</accession>
<organism evidence="1 2">
    <name type="scientific">Cladophialophora chaetospira</name>
    <dbReference type="NCBI Taxonomy" id="386627"/>
    <lineage>
        <taxon>Eukaryota</taxon>
        <taxon>Fungi</taxon>
        <taxon>Dikarya</taxon>
        <taxon>Ascomycota</taxon>
        <taxon>Pezizomycotina</taxon>
        <taxon>Eurotiomycetes</taxon>
        <taxon>Chaetothyriomycetidae</taxon>
        <taxon>Chaetothyriales</taxon>
        <taxon>Herpotrichiellaceae</taxon>
        <taxon>Cladophialophora</taxon>
    </lineage>
</organism>
<dbReference type="Proteomes" id="UP001172673">
    <property type="component" value="Unassembled WGS sequence"/>
</dbReference>
<dbReference type="PANTHER" id="PTHR37540">
    <property type="entry name" value="TRANSCRIPTION FACTOR (ACR-2), PUTATIVE-RELATED-RELATED"/>
    <property type="match status" value="1"/>
</dbReference>
<evidence type="ECO:0000313" key="2">
    <source>
        <dbReference type="Proteomes" id="UP001172673"/>
    </source>
</evidence>
<protein>
    <submittedName>
        <fullName evidence="1">Uncharacterized protein</fullName>
    </submittedName>
</protein>
<proteinExistence type="predicted"/>
<reference evidence="1" key="1">
    <citation type="submission" date="2022-10" db="EMBL/GenBank/DDBJ databases">
        <title>Culturing micro-colonial fungi from biological soil crusts in the Mojave desert and describing Neophaeococcomyces mojavensis, and introducing the new genera and species Taxawa tesnikishii.</title>
        <authorList>
            <person name="Kurbessoian T."/>
            <person name="Stajich J.E."/>
        </authorList>
    </citation>
    <scope>NUCLEOTIDE SEQUENCE</scope>
    <source>
        <strain evidence="1">TK_41</strain>
    </source>
</reference>